<dbReference type="InterPro" id="IPR051881">
    <property type="entry name" value="Copper_transport_ATOX1-like"/>
</dbReference>
<dbReference type="InterPro" id="IPR017969">
    <property type="entry name" value="Heavy-metal-associated_CS"/>
</dbReference>
<keyword evidence="6" id="KW-0143">Chaperone</keyword>
<dbReference type="GO" id="GO:0046872">
    <property type="term" value="F:metal ion binding"/>
    <property type="evidence" value="ECO:0007669"/>
    <property type="project" value="UniProtKB-KW"/>
</dbReference>
<dbReference type="SUPFAM" id="SSF55008">
    <property type="entry name" value="HMA, heavy metal-associated domain"/>
    <property type="match status" value="1"/>
</dbReference>
<dbReference type="PANTHER" id="PTHR46365:SF1">
    <property type="entry name" value="COPPER TRANSPORT PROTEIN ATOX1"/>
    <property type="match status" value="1"/>
</dbReference>
<dbReference type="CDD" id="cd00371">
    <property type="entry name" value="HMA"/>
    <property type="match status" value="1"/>
</dbReference>
<proteinExistence type="inferred from homology"/>
<keyword evidence="10" id="KW-1185">Reference proteome</keyword>
<protein>
    <recommendedName>
        <fullName evidence="8">HMA domain-containing protein</fullName>
    </recommendedName>
</protein>
<dbReference type="GO" id="GO:0016531">
    <property type="term" value="F:copper chaperone activity"/>
    <property type="evidence" value="ECO:0007669"/>
    <property type="project" value="TreeGrafter"/>
</dbReference>
<accession>A0A4Z1HVT9</accession>
<dbReference type="Pfam" id="PF00403">
    <property type="entry name" value="HMA"/>
    <property type="match status" value="1"/>
</dbReference>
<keyword evidence="5" id="KW-0406">Ion transport</keyword>
<comment type="similarity">
    <text evidence="7">Belongs to the ATX1 family.</text>
</comment>
<dbReference type="STRING" id="278944.A0A4Z1HVT9"/>
<dbReference type="EMBL" id="PQXJ01000297">
    <property type="protein sequence ID" value="TGO53368.1"/>
    <property type="molecule type" value="Genomic_DNA"/>
</dbReference>
<evidence type="ECO:0000256" key="2">
    <source>
        <dbReference type="ARBA" id="ARBA00022723"/>
    </source>
</evidence>
<dbReference type="InterPro" id="IPR036163">
    <property type="entry name" value="HMA_dom_sf"/>
</dbReference>
<sequence length="99" mass="10492">MADTGVNTPSTLIAEEGEHTYKFNISMSCGGCSGAVDRVLKKLDGVRAYEVNLEGQTATVIGKPELEFDTVLEKIAKTGKKINTAEADGVSKDVAVKTE</sequence>
<dbReference type="Gene3D" id="3.30.70.100">
    <property type="match status" value="1"/>
</dbReference>
<dbReference type="OrthoDB" id="689350at2759"/>
<feature type="domain" description="HMA" evidence="8">
    <location>
        <begin position="18"/>
        <end position="83"/>
    </location>
</feature>
<comment type="caution">
    <text evidence="9">The sequence shown here is derived from an EMBL/GenBank/DDBJ whole genome shotgun (WGS) entry which is preliminary data.</text>
</comment>
<keyword evidence="1" id="KW-0813">Transport</keyword>
<dbReference type="GO" id="GO:0006825">
    <property type="term" value="P:copper ion transport"/>
    <property type="evidence" value="ECO:0007669"/>
    <property type="project" value="UniProtKB-KW"/>
</dbReference>
<evidence type="ECO:0000256" key="4">
    <source>
        <dbReference type="ARBA" id="ARBA00023008"/>
    </source>
</evidence>
<dbReference type="GO" id="GO:0005829">
    <property type="term" value="C:cytosol"/>
    <property type="evidence" value="ECO:0007669"/>
    <property type="project" value="TreeGrafter"/>
</dbReference>
<dbReference type="FunFam" id="3.30.70.100:FF:000008">
    <property type="entry name" value="Copper transport protein ATOX1"/>
    <property type="match status" value="1"/>
</dbReference>
<dbReference type="AlphaFoldDB" id="A0A4Z1HVT9"/>
<evidence type="ECO:0000256" key="3">
    <source>
        <dbReference type="ARBA" id="ARBA00022796"/>
    </source>
</evidence>
<evidence type="ECO:0000313" key="9">
    <source>
        <dbReference type="EMBL" id="TGO53368.1"/>
    </source>
</evidence>
<dbReference type="PANTHER" id="PTHR46365">
    <property type="entry name" value="COPPER TRANSPORT PROTEIN ATOX1"/>
    <property type="match status" value="1"/>
</dbReference>
<evidence type="ECO:0000256" key="5">
    <source>
        <dbReference type="ARBA" id="ARBA00023065"/>
    </source>
</evidence>
<organism evidence="9 10">
    <name type="scientific">Botryotinia narcissicola</name>
    <dbReference type="NCBI Taxonomy" id="278944"/>
    <lineage>
        <taxon>Eukaryota</taxon>
        <taxon>Fungi</taxon>
        <taxon>Dikarya</taxon>
        <taxon>Ascomycota</taxon>
        <taxon>Pezizomycotina</taxon>
        <taxon>Leotiomycetes</taxon>
        <taxon>Helotiales</taxon>
        <taxon>Sclerotiniaceae</taxon>
        <taxon>Botryotinia</taxon>
    </lineage>
</organism>
<dbReference type="PROSITE" id="PS50846">
    <property type="entry name" value="HMA_2"/>
    <property type="match status" value="1"/>
</dbReference>
<keyword evidence="2" id="KW-0479">Metal-binding</keyword>
<evidence type="ECO:0000256" key="1">
    <source>
        <dbReference type="ARBA" id="ARBA00022448"/>
    </source>
</evidence>
<evidence type="ECO:0000259" key="8">
    <source>
        <dbReference type="PROSITE" id="PS50846"/>
    </source>
</evidence>
<keyword evidence="4" id="KW-0186">Copper</keyword>
<evidence type="ECO:0000256" key="6">
    <source>
        <dbReference type="ARBA" id="ARBA00023186"/>
    </source>
</evidence>
<dbReference type="InterPro" id="IPR006121">
    <property type="entry name" value="HMA_dom"/>
</dbReference>
<dbReference type="PROSITE" id="PS01047">
    <property type="entry name" value="HMA_1"/>
    <property type="match status" value="1"/>
</dbReference>
<dbReference type="Proteomes" id="UP000297452">
    <property type="component" value="Unassembled WGS sequence"/>
</dbReference>
<gene>
    <name evidence="9" type="ORF">BOTNAR_0297g00010</name>
</gene>
<keyword evidence="3" id="KW-0187">Copper transport</keyword>
<evidence type="ECO:0000313" key="10">
    <source>
        <dbReference type="Proteomes" id="UP000297452"/>
    </source>
</evidence>
<name>A0A4Z1HVT9_9HELO</name>
<evidence type="ECO:0000256" key="7">
    <source>
        <dbReference type="ARBA" id="ARBA00038171"/>
    </source>
</evidence>
<reference evidence="9 10" key="1">
    <citation type="submission" date="2017-12" db="EMBL/GenBank/DDBJ databases">
        <title>Comparative genomics of Botrytis spp.</title>
        <authorList>
            <person name="Valero-Jimenez C.A."/>
            <person name="Tapia P."/>
            <person name="Veloso J."/>
            <person name="Silva-Moreno E."/>
            <person name="Staats M."/>
            <person name="Valdes J.H."/>
            <person name="Van Kan J.A.L."/>
        </authorList>
    </citation>
    <scope>NUCLEOTIDE SEQUENCE [LARGE SCALE GENOMIC DNA]</scope>
    <source>
        <strain evidence="9 10">MUCL2120</strain>
    </source>
</reference>